<proteinExistence type="predicted"/>
<dbReference type="GO" id="GO:0005886">
    <property type="term" value="C:plasma membrane"/>
    <property type="evidence" value="ECO:0007669"/>
    <property type="project" value="UniProtKB-SubCell"/>
</dbReference>
<dbReference type="AlphaFoldDB" id="A0A5R8ZU21"/>
<comment type="subcellular location">
    <subcellularLocation>
        <location evidence="1">Cell membrane</location>
        <topology evidence="1">Multi-pass membrane protein</topology>
    </subcellularLocation>
</comment>
<name>A0A5R8ZU21_PSENT</name>
<evidence type="ECO:0000256" key="1">
    <source>
        <dbReference type="ARBA" id="ARBA00004651"/>
    </source>
</evidence>
<reference evidence="8" key="2">
    <citation type="submission" date="2019-06" db="EMBL/GenBank/DDBJ databases">
        <title>AzeR, a transcriptional regulator that responds to azelaic acid in Pseudomonas nitroreducens.</title>
        <authorList>
            <person name="Bez C."/>
            <person name="Javvadi S.G."/>
            <person name="Bertani I."/>
            <person name="Devescovi G."/>
            <person name="Studholme D.J."/>
            <person name="Geller A."/>
            <person name="Levy A."/>
            <person name="Venturi V."/>
        </authorList>
    </citation>
    <scope>NUCLEOTIDE SEQUENCE [LARGE SCALE GENOMIC DNA]</scope>
    <source>
        <strain evidence="8">DSM 9128</strain>
    </source>
</reference>
<dbReference type="InterPro" id="IPR001123">
    <property type="entry name" value="LeuE-type"/>
</dbReference>
<gene>
    <name evidence="7" type="ORF">FEA48_26495</name>
</gene>
<protein>
    <submittedName>
        <fullName evidence="7">LysE family translocator</fullName>
    </submittedName>
</protein>
<dbReference type="RefSeq" id="WP_138216464.1">
    <property type="nucleotide sequence ID" value="NZ_VASG01000009.1"/>
</dbReference>
<evidence type="ECO:0000313" key="8">
    <source>
        <dbReference type="Proteomes" id="UP000307510"/>
    </source>
</evidence>
<evidence type="ECO:0000256" key="3">
    <source>
        <dbReference type="ARBA" id="ARBA00022692"/>
    </source>
</evidence>
<dbReference type="GO" id="GO:0015171">
    <property type="term" value="F:amino acid transmembrane transporter activity"/>
    <property type="evidence" value="ECO:0007669"/>
    <property type="project" value="TreeGrafter"/>
</dbReference>
<accession>A0A5R8ZU21</accession>
<sequence length="205" mass="21771">MSLSLLAAFWAVSFLFVITPGMDWAYMISAGMRGRRVMAAATGLLSGHLAATLVVAAGVGGLLSRSPGALSAITMVGATYLLWLGFNMVRHPPVPQSDSIDQEGSWTNWALKGFGISGLNPKLFLLFLALMPQFTDPQGGWPVSLQILVLGAVHIVSCTTVYLAVGFSAQAVLKTRPVAARFVSRFSGVAMIIIAAVLFFEQARP</sequence>
<feature type="transmembrane region" description="Helical" evidence="6">
    <location>
        <begin position="38"/>
        <end position="63"/>
    </location>
</feature>
<reference evidence="7 8" key="1">
    <citation type="submission" date="2019-05" db="EMBL/GenBank/DDBJ databases">
        <authorList>
            <person name="Moore K."/>
            <person name="O'Neill P."/>
            <person name="Farbos A."/>
            <person name="Studholme D.J."/>
        </authorList>
    </citation>
    <scope>NUCLEOTIDE SEQUENCE [LARGE SCALE GENOMIC DNA]</scope>
    <source>
        <strain evidence="7 8">DSM 9128</strain>
    </source>
</reference>
<dbReference type="EMBL" id="VASG01000009">
    <property type="protein sequence ID" value="TLP69862.1"/>
    <property type="molecule type" value="Genomic_DNA"/>
</dbReference>
<dbReference type="PANTHER" id="PTHR30086:SF20">
    <property type="entry name" value="ARGININE EXPORTER PROTEIN ARGO-RELATED"/>
    <property type="match status" value="1"/>
</dbReference>
<dbReference type="Pfam" id="PF01810">
    <property type="entry name" value="LysE"/>
    <property type="match status" value="1"/>
</dbReference>
<evidence type="ECO:0000256" key="6">
    <source>
        <dbReference type="SAM" id="Phobius"/>
    </source>
</evidence>
<keyword evidence="3 6" id="KW-0812">Transmembrane</keyword>
<feature type="transmembrane region" description="Helical" evidence="6">
    <location>
        <begin position="109"/>
        <end position="131"/>
    </location>
</feature>
<feature type="transmembrane region" description="Helical" evidence="6">
    <location>
        <begin position="143"/>
        <end position="167"/>
    </location>
</feature>
<keyword evidence="5 6" id="KW-0472">Membrane</keyword>
<keyword evidence="4 6" id="KW-1133">Transmembrane helix</keyword>
<evidence type="ECO:0000256" key="4">
    <source>
        <dbReference type="ARBA" id="ARBA00022989"/>
    </source>
</evidence>
<keyword evidence="2" id="KW-1003">Cell membrane</keyword>
<comment type="caution">
    <text evidence="7">The sequence shown here is derived from an EMBL/GenBank/DDBJ whole genome shotgun (WGS) entry which is preliminary data.</text>
</comment>
<dbReference type="PANTHER" id="PTHR30086">
    <property type="entry name" value="ARGININE EXPORTER PROTEIN ARGO"/>
    <property type="match status" value="1"/>
</dbReference>
<evidence type="ECO:0000256" key="2">
    <source>
        <dbReference type="ARBA" id="ARBA00022475"/>
    </source>
</evidence>
<feature type="transmembrane region" description="Helical" evidence="6">
    <location>
        <begin position="6"/>
        <end position="26"/>
    </location>
</feature>
<feature type="transmembrane region" description="Helical" evidence="6">
    <location>
        <begin position="179"/>
        <end position="200"/>
    </location>
</feature>
<feature type="transmembrane region" description="Helical" evidence="6">
    <location>
        <begin position="69"/>
        <end position="89"/>
    </location>
</feature>
<evidence type="ECO:0000313" key="7">
    <source>
        <dbReference type="EMBL" id="TLP69862.1"/>
    </source>
</evidence>
<organism evidence="7 8">
    <name type="scientific">Pseudomonas nitroreducens</name>
    <dbReference type="NCBI Taxonomy" id="46680"/>
    <lineage>
        <taxon>Bacteria</taxon>
        <taxon>Pseudomonadati</taxon>
        <taxon>Pseudomonadota</taxon>
        <taxon>Gammaproteobacteria</taxon>
        <taxon>Pseudomonadales</taxon>
        <taxon>Pseudomonadaceae</taxon>
        <taxon>Pseudomonas</taxon>
    </lineage>
</organism>
<dbReference type="Proteomes" id="UP000307510">
    <property type="component" value="Unassembled WGS sequence"/>
</dbReference>
<evidence type="ECO:0000256" key="5">
    <source>
        <dbReference type="ARBA" id="ARBA00023136"/>
    </source>
</evidence>